<sequence length="309" mass="34661">MNRELKDIKSNTTHTIVSNKGSAAYWTGHMVANKAFTSAEESLEHFHWRNDQYPGYIDLMPVHGQDGKVVLDYGCGPGNDVVGFATYSNVKKLIAADVSPTALEAAKRRLQLHNKNAEFMQVDENKNDIPLPDKSVDYIHTSGVLHHCANLGAILNELHRILKDDGQISVMVYNYSSIWVHLYVAYILQIQQGKFKEKSIIEAFRRSTDGENCPISNCYKPGDFISLMRSHGFEGKLKGAAISKTEMKYIGKRLEATEDRRLAEEHRVFLSELTFNEKGIPLHNGVVAGIDACYQLEKQSLEKTDGGET</sequence>
<feature type="domain" description="Methyltransferase" evidence="1">
    <location>
        <begin position="66"/>
        <end position="173"/>
    </location>
</feature>
<comment type="caution">
    <text evidence="2">The sequence shown here is derived from an EMBL/GenBank/DDBJ whole genome shotgun (WGS) entry which is preliminary data.</text>
</comment>
<dbReference type="GO" id="GO:0008168">
    <property type="term" value="F:methyltransferase activity"/>
    <property type="evidence" value="ECO:0007669"/>
    <property type="project" value="UniProtKB-KW"/>
</dbReference>
<keyword evidence="3" id="KW-1185">Reference proteome</keyword>
<evidence type="ECO:0000259" key="1">
    <source>
        <dbReference type="Pfam" id="PF13847"/>
    </source>
</evidence>
<protein>
    <submittedName>
        <fullName evidence="2">Class I SAM-dependent methyltransferase</fullName>
        <ecNumber evidence="2">2.1.-.-</ecNumber>
    </submittedName>
</protein>
<gene>
    <name evidence="2" type="ORF">AAIG11_09895</name>
</gene>
<dbReference type="Gene3D" id="3.40.50.150">
    <property type="entry name" value="Vaccinia Virus protein VP39"/>
    <property type="match status" value="1"/>
</dbReference>
<proteinExistence type="predicted"/>
<reference evidence="2 3" key="1">
    <citation type="submission" date="2024-04" db="EMBL/GenBank/DDBJ databases">
        <title>Genome sequencing and metabolic network reconstruction of aminoacids and betaine degradation by Anoxynatronum sibiricum.</title>
        <authorList>
            <person name="Detkova E.N."/>
            <person name="Boltjanskaja Y.V."/>
            <person name="Mardanov A.V."/>
            <person name="Kevbrin V."/>
        </authorList>
    </citation>
    <scope>NUCLEOTIDE SEQUENCE [LARGE SCALE GENOMIC DNA]</scope>
    <source>
        <strain evidence="2 3">Z-7981</strain>
    </source>
</reference>
<dbReference type="EMBL" id="JBCITM010000009">
    <property type="protein sequence ID" value="MEN1760787.1"/>
    <property type="molecule type" value="Genomic_DNA"/>
</dbReference>
<dbReference type="PANTHER" id="PTHR43861:SF1">
    <property type="entry name" value="TRANS-ACONITATE 2-METHYLTRANSFERASE"/>
    <property type="match status" value="1"/>
</dbReference>
<dbReference type="InterPro" id="IPR025714">
    <property type="entry name" value="Methyltranfer_dom"/>
</dbReference>
<dbReference type="Pfam" id="PF13847">
    <property type="entry name" value="Methyltransf_31"/>
    <property type="match status" value="1"/>
</dbReference>
<dbReference type="PANTHER" id="PTHR43861">
    <property type="entry name" value="TRANS-ACONITATE 2-METHYLTRANSFERASE-RELATED"/>
    <property type="match status" value="1"/>
</dbReference>
<keyword evidence="2" id="KW-0489">Methyltransferase</keyword>
<dbReference type="CDD" id="cd02440">
    <property type="entry name" value="AdoMet_MTases"/>
    <property type="match status" value="1"/>
</dbReference>
<dbReference type="InterPro" id="IPR029063">
    <property type="entry name" value="SAM-dependent_MTases_sf"/>
</dbReference>
<dbReference type="EC" id="2.1.-.-" evidence="2"/>
<dbReference type="GO" id="GO:0032259">
    <property type="term" value="P:methylation"/>
    <property type="evidence" value="ECO:0007669"/>
    <property type="project" value="UniProtKB-KW"/>
</dbReference>
<evidence type="ECO:0000313" key="2">
    <source>
        <dbReference type="EMBL" id="MEN1760787.1"/>
    </source>
</evidence>
<dbReference type="Proteomes" id="UP001407405">
    <property type="component" value="Unassembled WGS sequence"/>
</dbReference>
<dbReference type="SUPFAM" id="SSF53335">
    <property type="entry name" value="S-adenosyl-L-methionine-dependent methyltransferases"/>
    <property type="match status" value="1"/>
</dbReference>
<accession>A0ABU9VUG3</accession>
<organism evidence="2 3">
    <name type="scientific">Anoxynatronum sibiricum</name>
    <dbReference type="NCBI Taxonomy" id="210623"/>
    <lineage>
        <taxon>Bacteria</taxon>
        <taxon>Bacillati</taxon>
        <taxon>Bacillota</taxon>
        <taxon>Clostridia</taxon>
        <taxon>Eubacteriales</taxon>
        <taxon>Clostridiaceae</taxon>
        <taxon>Anoxynatronum</taxon>
    </lineage>
</organism>
<evidence type="ECO:0000313" key="3">
    <source>
        <dbReference type="Proteomes" id="UP001407405"/>
    </source>
</evidence>
<name>A0ABU9VUG3_9CLOT</name>
<keyword evidence="2" id="KW-0808">Transferase</keyword>
<dbReference type="RefSeq" id="WP_343186112.1">
    <property type="nucleotide sequence ID" value="NZ_JBCITM010000009.1"/>
</dbReference>